<feature type="chain" id="PRO_5011771049" description="histidine kinase" evidence="5">
    <location>
        <begin position="22"/>
        <end position="1055"/>
    </location>
</feature>
<dbReference type="Pfam" id="PF07494">
    <property type="entry name" value="Reg_prop"/>
    <property type="match status" value="4"/>
</dbReference>
<dbReference type="InterPro" id="IPR003661">
    <property type="entry name" value="HisK_dim/P_dom"/>
</dbReference>
<name>A0A1H3XAQ4_9BACT</name>
<dbReference type="CDD" id="cd00082">
    <property type="entry name" value="HisKA"/>
    <property type="match status" value="1"/>
</dbReference>
<evidence type="ECO:0000313" key="8">
    <source>
        <dbReference type="Proteomes" id="UP000199656"/>
    </source>
</evidence>
<keyword evidence="7" id="KW-0808">Transferase</keyword>
<keyword evidence="5" id="KW-0732">Signal</keyword>
<dbReference type="EC" id="2.7.13.3" evidence="2"/>
<dbReference type="PANTHER" id="PTHR43547:SF2">
    <property type="entry name" value="HYBRID SIGNAL TRANSDUCTION HISTIDINE KINASE C"/>
    <property type="match status" value="1"/>
</dbReference>
<dbReference type="GO" id="GO:0000155">
    <property type="term" value="F:phosphorelay sensor kinase activity"/>
    <property type="evidence" value="ECO:0007669"/>
    <property type="project" value="InterPro"/>
</dbReference>
<dbReference type="Pfam" id="PF07495">
    <property type="entry name" value="Y_Y_Y"/>
    <property type="match status" value="1"/>
</dbReference>
<dbReference type="InterPro" id="IPR005467">
    <property type="entry name" value="His_kinase_dom"/>
</dbReference>
<dbReference type="Pfam" id="PF02518">
    <property type="entry name" value="HATPase_c"/>
    <property type="match status" value="1"/>
</dbReference>
<dbReference type="InterPro" id="IPR004358">
    <property type="entry name" value="Sig_transdc_His_kin-like_C"/>
</dbReference>
<dbReference type="Proteomes" id="UP000199656">
    <property type="component" value="Unassembled WGS sequence"/>
</dbReference>
<dbReference type="InterPro" id="IPR011123">
    <property type="entry name" value="Y_Y_Y"/>
</dbReference>
<dbReference type="InterPro" id="IPR013783">
    <property type="entry name" value="Ig-like_fold"/>
</dbReference>
<dbReference type="InterPro" id="IPR011110">
    <property type="entry name" value="Reg_prop"/>
</dbReference>
<dbReference type="SUPFAM" id="SSF69322">
    <property type="entry name" value="Tricorn protease domain 2"/>
    <property type="match status" value="1"/>
</dbReference>
<dbReference type="InterPro" id="IPR036890">
    <property type="entry name" value="HATPase_C_sf"/>
</dbReference>
<dbReference type="Gene3D" id="2.60.40.10">
    <property type="entry name" value="Immunoglobulins"/>
    <property type="match status" value="1"/>
</dbReference>
<dbReference type="Gene3D" id="1.10.287.130">
    <property type="match status" value="1"/>
</dbReference>
<comment type="catalytic activity">
    <reaction evidence="1">
        <text>ATP + protein L-histidine = ADP + protein N-phospho-L-histidine.</text>
        <dbReference type="EC" id="2.7.13.3"/>
    </reaction>
</comment>
<dbReference type="FunFam" id="1.10.287.130:FF:000045">
    <property type="entry name" value="Two-component system sensor histidine kinase/response regulator"/>
    <property type="match status" value="1"/>
</dbReference>
<dbReference type="PRINTS" id="PR00344">
    <property type="entry name" value="BCTRLSENSOR"/>
</dbReference>
<accession>A0A1H3XAQ4</accession>
<dbReference type="SMART" id="SM00388">
    <property type="entry name" value="HisKA"/>
    <property type="match status" value="1"/>
</dbReference>
<dbReference type="OrthoDB" id="9809670at2"/>
<evidence type="ECO:0000256" key="1">
    <source>
        <dbReference type="ARBA" id="ARBA00000085"/>
    </source>
</evidence>
<feature type="domain" description="Histidine kinase" evidence="6">
    <location>
        <begin position="826"/>
        <end position="1042"/>
    </location>
</feature>
<organism evidence="7 8">
    <name type="scientific">Chitinophaga terrae</name>
    <name type="common">ex Kim and Jung 2007</name>
    <dbReference type="NCBI Taxonomy" id="408074"/>
    <lineage>
        <taxon>Bacteria</taxon>
        <taxon>Pseudomonadati</taxon>
        <taxon>Bacteroidota</taxon>
        <taxon>Chitinophagia</taxon>
        <taxon>Chitinophagales</taxon>
        <taxon>Chitinophagaceae</taxon>
        <taxon>Chitinophaga</taxon>
    </lineage>
</organism>
<evidence type="ECO:0000256" key="3">
    <source>
        <dbReference type="ARBA" id="ARBA00022553"/>
    </source>
</evidence>
<dbReference type="FunFam" id="2.60.40.10:FF:000791">
    <property type="entry name" value="Two-component system sensor histidine kinase/response regulator"/>
    <property type="match status" value="1"/>
</dbReference>
<reference evidence="8" key="1">
    <citation type="submission" date="2016-10" db="EMBL/GenBank/DDBJ databases">
        <authorList>
            <person name="Varghese N."/>
            <person name="Submissions S."/>
        </authorList>
    </citation>
    <scope>NUCLEOTIDE SEQUENCE [LARGE SCALE GENOMIC DNA]</scope>
    <source>
        <strain evidence="8">DSM 23920</strain>
    </source>
</reference>
<keyword evidence="3" id="KW-0597">Phosphoprotein</keyword>
<evidence type="ECO:0000256" key="4">
    <source>
        <dbReference type="SAM" id="Phobius"/>
    </source>
</evidence>
<dbReference type="SMART" id="SM00387">
    <property type="entry name" value="HATPase_c"/>
    <property type="match status" value="1"/>
</dbReference>
<dbReference type="InterPro" id="IPR003594">
    <property type="entry name" value="HATPase_dom"/>
</dbReference>
<dbReference type="STRING" id="408074.SAMN05660909_00357"/>
<feature type="signal peptide" evidence="5">
    <location>
        <begin position="1"/>
        <end position="21"/>
    </location>
</feature>
<sequence length="1055" mass="119495">MWKTGYAILCILLLNAAKLYGQFADVVHYQVENGLSHNAVICTLQDRQGFMWFGTLHGLNRFDGYTFRSFLRSDSTGSLGNNGIVCLYEAANGLIYVGTEGGVYIYNPRTEEFRQLDKKVNGVINAITNDLQGNIWLCSSGSIFRYQPEKNELIAVPGFPSATSLCLGGDGNIWAVSADGRIAVYNAATRSFSQYSLFDHSRPVNSHWVQKIVPEGKDTLLICTTKQGVKLFDIRTLTYQDFFSTSPEGDEIYARDILKKEQDEYWIATESGVYIYHPAAKTTINLKKKYNTPYSISDNAIYCLLKDKEGGIWAGSYFGGINYFPVPYYSFEKFFPQPGTPSLSGNAVREIHPDKYGRLWIGTEDGGLNCYNPATGQFKNIQPSAPPAVGLSHTNIHGLLVTGDSLWIGTFEHGLDIMDIRTGKFIKHYENGPAPHQLKSNFIYSLLQTRNGDIYLCTSYGFHKYNRKDDNFDVIRELPNYVFYITAFEDSKGNIWAGGSRDGVFFYNPKTRRNQVYVHLDTDTSSLANNRVNCIFEDSKHRIWVGTDDGLCLFLPATGNFKRYRLEHGFINTMIFRIEEDKRQRLWISTAKGLACFDPASEKATVFTRDNGLLNDQFNYNSSYVDSLGTMYFGSVKGMIRFNPESFKENHFRAPVYFTGLQIYGREALVGDALNKSISFTDSIVLAHDQSSFSIDFAALSYTSPKTTAYAYKMEGLDADWTYLSTNRKAYFTKISPGIYHFLVKAASSNGKWSDAPKSLYIRILPPFYRSYPAYAVYVLCLLAIIISVIRWFHQRAVARQKREMERLAHEKEKEIYQAKIEFFTHIAHEIRTPLTLIKGPMEKVIQRVEEVPQIQKNLRIMERNTDRLLDLTTQLLDFRRTETHGFSLTFTHTNISELLREIFTRFTAAAEHKNLDFQLDMPNTPFYANVDAEAINKIISNLLNNAIKYAATRASMHLLQISETDTTFTVLVKNDGYLLSTEIAEKIFEPFFRVKATASESGAGIGLSLSKTLAELHNGQLVLAPHEGPLNVFSLTLPINPGTTDNSNKWTTNH</sequence>
<dbReference type="InterPro" id="IPR011047">
    <property type="entry name" value="Quinoprotein_ADH-like_sf"/>
</dbReference>
<protein>
    <recommendedName>
        <fullName evidence="2">histidine kinase</fullName>
        <ecNumber evidence="2">2.7.13.3</ecNumber>
    </recommendedName>
</protein>
<gene>
    <name evidence="7" type="ORF">SAMN05660909_00357</name>
</gene>
<keyword evidence="4" id="KW-0472">Membrane</keyword>
<keyword evidence="8" id="KW-1185">Reference proteome</keyword>
<dbReference type="RefSeq" id="WP_089758014.1">
    <property type="nucleotide sequence ID" value="NZ_BKAT01000012.1"/>
</dbReference>
<dbReference type="SUPFAM" id="SSF55874">
    <property type="entry name" value="ATPase domain of HSP90 chaperone/DNA topoisomerase II/histidine kinase"/>
    <property type="match status" value="1"/>
</dbReference>
<evidence type="ECO:0000256" key="5">
    <source>
        <dbReference type="SAM" id="SignalP"/>
    </source>
</evidence>
<dbReference type="SUPFAM" id="SSF47384">
    <property type="entry name" value="Homodimeric domain of signal transducing histidine kinase"/>
    <property type="match status" value="1"/>
</dbReference>
<dbReference type="PANTHER" id="PTHR43547">
    <property type="entry name" value="TWO-COMPONENT HISTIDINE KINASE"/>
    <property type="match status" value="1"/>
</dbReference>
<dbReference type="Gene3D" id="3.30.565.10">
    <property type="entry name" value="Histidine kinase-like ATPase, C-terminal domain"/>
    <property type="match status" value="1"/>
</dbReference>
<evidence type="ECO:0000259" key="6">
    <source>
        <dbReference type="PROSITE" id="PS50109"/>
    </source>
</evidence>
<dbReference type="InterPro" id="IPR015943">
    <property type="entry name" value="WD40/YVTN_repeat-like_dom_sf"/>
</dbReference>
<feature type="transmembrane region" description="Helical" evidence="4">
    <location>
        <begin position="772"/>
        <end position="793"/>
    </location>
</feature>
<evidence type="ECO:0000313" key="7">
    <source>
        <dbReference type="EMBL" id="SDZ96373.1"/>
    </source>
</evidence>
<keyword evidence="7" id="KW-0418">Kinase</keyword>
<dbReference type="EMBL" id="FNRL01000001">
    <property type="protein sequence ID" value="SDZ96373.1"/>
    <property type="molecule type" value="Genomic_DNA"/>
</dbReference>
<dbReference type="Pfam" id="PF00512">
    <property type="entry name" value="HisKA"/>
    <property type="match status" value="1"/>
</dbReference>
<keyword evidence="4" id="KW-0812">Transmembrane</keyword>
<dbReference type="AlphaFoldDB" id="A0A1H3XAQ4"/>
<dbReference type="PROSITE" id="PS50109">
    <property type="entry name" value="HIS_KIN"/>
    <property type="match status" value="1"/>
</dbReference>
<proteinExistence type="predicted"/>
<dbReference type="SUPFAM" id="SSF50998">
    <property type="entry name" value="Quinoprotein alcohol dehydrogenase-like"/>
    <property type="match status" value="1"/>
</dbReference>
<dbReference type="InterPro" id="IPR036097">
    <property type="entry name" value="HisK_dim/P_sf"/>
</dbReference>
<keyword evidence="4" id="KW-1133">Transmembrane helix</keyword>
<evidence type="ECO:0000256" key="2">
    <source>
        <dbReference type="ARBA" id="ARBA00012438"/>
    </source>
</evidence>
<dbReference type="Gene3D" id="2.130.10.10">
    <property type="entry name" value="YVTN repeat-like/Quinoprotein amine dehydrogenase"/>
    <property type="match status" value="2"/>
</dbReference>